<dbReference type="EMBL" id="FCOX02000003">
    <property type="protein sequence ID" value="SAK49572.1"/>
    <property type="molecule type" value="Genomic_DNA"/>
</dbReference>
<proteinExistence type="predicted"/>
<dbReference type="Proteomes" id="UP000071859">
    <property type="component" value="Unassembled WGS sequence"/>
</dbReference>
<keyword evidence="2" id="KW-1185">Reference proteome</keyword>
<evidence type="ECO:0000313" key="1">
    <source>
        <dbReference type="EMBL" id="SAK49572.1"/>
    </source>
</evidence>
<comment type="caution">
    <text evidence="1">The sequence shown here is derived from an EMBL/GenBank/DDBJ whole genome shotgun (WGS) entry which is preliminary data.</text>
</comment>
<gene>
    <name evidence="1" type="ORF">AWB78_00999</name>
</gene>
<protein>
    <submittedName>
        <fullName evidence="1">Uncharacterized protein</fullName>
    </submittedName>
</protein>
<organism evidence="1 2">
    <name type="scientific">Caballeronia calidae</name>
    <dbReference type="NCBI Taxonomy" id="1777139"/>
    <lineage>
        <taxon>Bacteria</taxon>
        <taxon>Pseudomonadati</taxon>
        <taxon>Pseudomonadota</taxon>
        <taxon>Betaproteobacteria</taxon>
        <taxon>Burkholderiales</taxon>
        <taxon>Burkholderiaceae</taxon>
        <taxon>Caballeronia</taxon>
    </lineage>
</organism>
<sequence length="31" mass="3332">MLGPDVKSKEAAGLFLLSGWTEADSVPERRA</sequence>
<dbReference type="AlphaFoldDB" id="A0A157ZVK6"/>
<evidence type="ECO:0000313" key="2">
    <source>
        <dbReference type="Proteomes" id="UP000071859"/>
    </source>
</evidence>
<reference evidence="1" key="1">
    <citation type="submission" date="2016-01" db="EMBL/GenBank/DDBJ databases">
        <authorList>
            <person name="Peeters C."/>
        </authorList>
    </citation>
    <scope>NUCLEOTIDE SEQUENCE</scope>
    <source>
        <strain evidence="1">LMG 29321</strain>
    </source>
</reference>
<accession>A0A157ZVK6</accession>
<name>A0A157ZVK6_9BURK</name>